<dbReference type="InterPro" id="IPR050827">
    <property type="entry name" value="CRP1_MDG1_kinase"/>
</dbReference>
<sequence length="191" mass="21316">EVDKDKLPTVFRWSGGGSSVYVAGTFTNWKKIPLVKSHSNFVTILDIPEGEHQFKYFIDGNWRHDENQKVIPDPYGGVNNILNVQKSDFDLDSIEADSGKLSSSPDGSYTSEIPATLQGSQAAPPVLPPHLHYVLLNQDPPLQGEPTILPEPNHVSLNHLYALSIKDSVLVLGVTHRYRKKYVTTLLYRPL</sequence>
<evidence type="ECO:0000313" key="10">
    <source>
        <dbReference type="Proteomes" id="UP000009022"/>
    </source>
</evidence>
<keyword evidence="3" id="KW-0597">Phosphoprotein</keyword>
<feature type="non-terminal residue" evidence="9">
    <location>
        <position position="1"/>
    </location>
</feature>
<dbReference type="PANTHER" id="PTHR10343">
    <property type="entry name" value="5'-AMP-ACTIVATED PROTEIN KINASE , BETA SUBUNIT"/>
    <property type="match status" value="1"/>
</dbReference>
<dbReference type="OrthoDB" id="531008at2759"/>
<dbReference type="InterPro" id="IPR013783">
    <property type="entry name" value="Ig-like_fold"/>
</dbReference>
<evidence type="ECO:0000256" key="1">
    <source>
        <dbReference type="ARBA" id="ARBA00010926"/>
    </source>
</evidence>
<dbReference type="InterPro" id="IPR006828">
    <property type="entry name" value="ASC_dom"/>
</dbReference>
<proteinExistence type="inferred from homology"/>
<dbReference type="AlphaFoldDB" id="B3RKF7"/>
<evidence type="ECO:0000256" key="2">
    <source>
        <dbReference type="ARBA" id="ARBA00022516"/>
    </source>
</evidence>
<dbReference type="GO" id="GO:0005634">
    <property type="term" value="C:nucleus"/>
    <property type="evidence" value="ECO:0000318"/>
    <property type="project" value="GO_Central"/>
</dbReference>
<keyword evidence="10" id="KW-1185">Reference proteome</keyword>
<dbReference type="PANTHER" id="PTHR10343:SF84">
    <property type="entry name" value="5'-AMP-ACTIVATED PROTEIN KINASE SUBUNIT BETA-1"/>
    <property type="match status" value="1"/>
</dbReference>
<dbReference type="Gene3D" id="6.20.250.60">
    <property type="match status" value="1"/>
</dbReference>
<dbReference type="InterPro" id="IPR032640">
    <property type="entry name" value="AMPK1_CBM"/>
</dbReference>
<dbReference type="GO" id="GO:0006631">
    <property type="term" value="P:fatty acid metabolic process"/>
    <property type="evidence" value="ECO:0007669"/>
    <property type="project" value="UniProtKB-KW"/>
</dbReference>
<protein>
    <recommendedName>
        <fullName evidence="7">5'-AMP-activated protein kinase subunit beta-1</fullName>
    </recommendedName>
</protein>
<dbReference type="InterPro" id="IPR014756">
    <property type="entry name" value="Ig_E-set"/>
</dbReference>
<dbReference type="GeneID" id="6749814"/>
<dbReference type="Gene3D" id="2.60.40.10">
    <property type="entry name" value="Immunoglobulins"/>
    <property type="match status" value="1"/>
</dbReference>
<dbReference type="Pfam" id="PF04739">
    <property type="entry name" value="AMPKBI"/>
    <property type="match status" value="1"/>
</dbReference>
<dbReference type="OMA" id="QESKHPG"/>
<dbReference type="KEGG" id="tad:TRIADDRAFT_16636"/>
<organism evidence="9 10">
    <name type="scientific">Trichoplax adhaerens</name>
    <name type="common">Trichoplax reptans</name>
    <dbReference type="NCBI Taxonomy" id="10228"/>
    <lineage>
        <taxon>Eukaryota</taxon>
        <taxon>Metazoa</taxon>
        <taxon>Placozoa</taxon>
        <taxon>Uniplacotomia</taxon>
        <taxon>Trichoplacea</taxon>
        <taxon>Trichoplacidae</taxon>
        <taxon>Trichoplax</taxon>
    </lineage>
</organism>
<dbReference type="eggNOG" id="KOG1616">
    <property type="taxonomic scope" value="Eukaryota"/>
</dbReference>
<dbReference type="RefSeq" id="XP_002107791.1">
    <property type="nucleotide sequence ID" value="XM_002107755.2"/>
</dbReference>
<dbReference type="PhylomeDB" id="B3RKF7"/>
<evidence type="ECO:0000256" key="3">
    <source>
        <dbReference type="ARBA" id="ARBA00022553"/>
    </source>
</evidence>
<dbReference type="GO" id="GO:0005737">
    <property type="term" value="C:cytoplasm"/>
    <property type="evidence" value="ECO:0000318"/>
    <property type="project" value="GO_Central"/>
</dbReference>
<gene>
    <name evidence="9" type="ORF">TRIADDRAFT_16636</name>
</gene>
<comment type="function">
    <text evidence="6">Non-catalytic subunit of AMP-activated protein kinase (AMPK), an energy sensor protein kinase that plays a key role in regulating cellular energy metabolism. In response to reduction of intracellular ATP levels, AMPK activates energy-producing pathways and inhibits energy-consuming processes: inhibits protein, carbohydrate and lipid biosynthesis, as well as cell growth and proliferation. AMPK acts via direct phosphorylation of metabolic enzymes, and by longer-term effects via phosphorylation of transcription regulators. Also acts as a regulator of cellular polarity by remodeling the actin cytoskeleton; probably by indirectly activating myosin. Beta non-catalytic subunit acts as a scaffold on which the AMPK complex assembles, via its C-terminus that bridges alpha (PRKAA1 or PRKAA2) and gamma subunits (PRKAG1, PRKAG2 or PRKAG3).</text>
</comment>
<evidence type="ECO:0000256" key="6">
    <source>
        <dbReference type="ARBA" id="ARBA00025180"/>
    </source>
</evidence>
<dbReference type="GO" id="GO:0031588">
    <property type="term" value="C:nucleotide-activated protein kinase complex"/>
    <property type="evidence" value="ECO:0000318"/>
    <property type="project" value="GO_Central"/>
</dbReference>
<keyword evidence="5" id="KW-0443">Lipid metabolism</keyword>
<dbReference type="InParanoid" id="B3RKF7"/>
<feature type="non-terminal residue" evidence="9">
    <location>
        <position position="191"/>
    </location>
</feature>
<dbReference type="STRING" id="10228.B3RKF7"/>
<name>B3RKF7_TRIAD</name>
<dbReference type="EMBL" id="DS985241">
    <property type="protein sequence ID" value="EDV28589.1"/>
    <property type="molecule type" value="Genomic_DNA"/>
</dbReference>
<feature type="domain" description="Association with the SNF1 complex (ASC)" evidence="8">
    <location>
        <begin position="102"/>
        <end position="191"/>
    </location>
</feature>
<dbReference type="HOGENOM" id="CLU_070949_2_2_1"/>
<dbReference type="CDD" id="cd02859">
    <property type="entry name" value="E_set_AMPKbeta_like_N"/>
    <property type="match status" value="1"/>
</dbReference>
<dbReference type="SUPFAM" id="SSF160219">
    <property type="entry name" value="AMPKBI-like"/>
    <property type="match status" value="1"/>
</dbReference>
<accession>B3RKF7</accession>
<dbReference type="Pfam" id="PF16561">
    <property type="entry name" value="AMPK1_CBM"/>
    <property type="match status" value="1"/>
</dbReference>
<dbReference type="FunCoup" id="B3RKF7">
    <property type="interactions" value="1986"/>
</dbReference>
<dbReference type="FunFam" id="2.60.40.10:FF:000139">
    <property type="entry name" value="Protein kinase AMP-activated non-catalytic subunit beta 1"/>
    <property type="match status" value="1"/>
</dbReference>
<keyword evidence="2" id="KW-0444">Lipid biosynthesis</keyword>
<evidence type="ECO:0000259" key="8">
    <source>
        <dbReference type="SMART" id="SM01010"/>
    </source>
</evidence>
<dbReference type="SUPFAM" id="SSF81296">
    <property type="entry name" value="E set domains"/>
    <property type="match status" value="1"/>
</dbReference>
<evidence type="ECO:0000256" key="5">
    <source>
        <dbReference type="ARBA" id="ARBA00023098"/>
    </source>
</evidence>
<dbReference type="CTD" id="6749814"/>
<keyword evidence="4" id="KW-0276">Fatty acid metabolism</keyword>
<evidence type="ECO:0000256" key="7">
    <source>
        <dbReference type="ARBA" id="ARBA00040010"/>
    </source>
</evidence>
<dbReference type="SMART" id="SM01010">
    <property type="entry name" value="AMPKBI"/>
    <property type="match status" value="1"/>
</dbReference>
<dbReference type="GO" id="GO:0019901">
    <property type="term" value="F:protein kinase binding"/>
    <property type="evidence" value="ECO:0000318"/>
    <property type="project" value="GO_Central"/>
</dbReference>
<dbReference type="InterPro" id="IPR037256">
    <property type="entry name" value="ASC_dom_sf"/>
</dbReference>
<dbReference type="GO" id="GO:0007165">
    <property type="term" value="P:signal transduction"/>
    <property type="evidence" value="ECO:0000318"/>
    <property type="project" value="GO_Central"/>
</dbReference>
<evidence type="ECO:0000313" key="9">
    <source>
        <dbReference type="EMBL" id="EDV28589.1"/>
    </source>
</evidence>
<reference evidence="9 10" key="1">
    <citation type="journal article" date="2008" name="Nature">
        <title>The Trichoplax genome and the nature of placozoans.</title>
        <authorList>
            <person name="Srivastava M."/>
            <person name="Begovic E."/>
            <person name="Chapman J."/>
            <person name="Putnam N.H."/>
            <person name="Hellsten U."/>
            <person name="Kawashima T."/>
            <person name="Kuo A."/>
            <person name="Mitros T."/>
            <person name="Salamov A."/>
            <person name="Carpenter M.L."/>
            <person name="Signorovitch A.Y."/>
            <person name="Moreno M.A."/>
            <person name="Kamm K."/>
            <person name="Grimwood J."/>
            <person name="Schmutz J."/>
            <person name="Shapiro H."/>
            <person name="Grigoriev I.V."/>
            <person name="Buss L.W."/>
            <person name="Schierwater B."/>
            <person name="Dellaporta S.L."/>
            <person name="Rokhsar D.S."/>
        </authorList>
    </citation>
    <scope>NUCLEOTIDE SEQUENCE [LARGE SCALE GENOMIC DNA]</scope>
    <source>
        <strain evidence="9 10">Grell-BS-1999</strain>
    </source>
</reference>
<evidence type="ECO:0000256" key="4">
    <source>
        <dbReference type="ARBA" id="ARBA00022832"/>
    </source>
</evidence>
<comment type="similarity">
    <text evidence="1">Belongs to the 5'-AMP-activated protein kinase beta subunit family.</text>
</comment>
<dbReference type="Proteomes" id="UP000009022">
    <property type="component" value="Unassembled WGS sequence"/>
</dbReference>